<gene>
    <name evidence="1" type="ORF">BQ3484_359</name>
</gene>
<accession>A0A1M7XUU7</accession>
<dbReference type="GeneID" id="30523328"/>
<name>A0A1M7XUU7_9VIRU</name>
<dbReference type="RefSeq" id="YP_009329299.1">
    <property type="nucleotide sequence ID" value="NC_032108.1"/>
</dbReference>
<keyword evidence="2" id="KW-1185">Reference proteome</keyword>
<dbReference type="Proteomes" id="UP000201465">
    <property type="component" value="Segment"/>
</dbReference>
<protein>
    <submittedName>
        <fullName evidence="1">Uncharacterized protein</fullName>
    </submittedName>
</protein>
<reference evidence="1 2" key="1">
    <citation type="submission" date="2016-11" db="EMBL/GenBank/DDBJ databases">
        <authorList>
            <consortium name="Urmite Genomes"/>
        </authorList>
    </citation>
    <scope>NUCLEOTIDE SEQUENCE [LARGE SCALE GENOMIC DNA]</scope>
    <source>
        <strain evidence="1 2">A11</strain>
    </source>
</reference>
<proteinExistence type="predicted"/>
<sequence>MEGDKEIPLLENVLLYVHCQGKRKFWKDFTITINDREIRDVPIKNGLSVDTGLRKGDLIWDVVVCTGCLRIQGYAFQVRECVDELHLHIKGKGLFLNGKEPVLTDSEACLFM</sequence>
<evidence type="ECO:0000313" key="2">
    <source>
        <dbReference type="Proteomes" id="UP000201465"/>
    </source>
</evidence>
<dbReference type="KEGG" id="vg:30523328"/>
<dbReference type="EMBL" id="LT671577">
    <property type="protein sequence ID" value="SHO33427.1"/>
    <property type="molecule type" value="Genomic_DNA"/>
</dbReference>
<evidence type="ECO:0000313" key="1">
    <source>
        <dbReference type="EMBL" id="SHO33427.1"/>
    </source>
</evidence>
<organism evidence="1 2">
    <name type="scientific">Cedratvirus A11</name>
    <dbReference type="NCBI Taxonomy" id="1903266"/>
    <lineage>
        <taxon>Viruses</taxon>
        <taxon>Pithoviruses</taxon>
        <taxon>Orthocedratvirinae</taxon>
        <taxon>Alphacedratvirus</taxon>
        <taxon>Alphacedratvirus aljazairmassiliense</taxon>
    </lineage>
</organism>